<feature type="transmembrane region" description="Helical" evidence="1">
    <location>
        <begin position="142"/>
        <end position="161"/>
    </location>
</feature>
<feature type="transmembrane region" description="Helical" evidence="1">
    <location>
        <begin position="272"/>
        <end position="295"/>
    </location>
</feature>
<accession>A0A1I2B7D5</accession>
<feature type="transmembrane region" description="Helical" evidence="1">
    <location>
        <begin position="73"/>
        <end position="94"/>
    </location>
</feature>
<evidence type="ECO:0000313" key="2">
    <source>
        <dbReference type="EMBL" id="SFE51907.1"/>
    </source>
</evidence>
<dbReference type="STRING" id="1003.SAMN04488541_1002159"/>
<feature type="transmembrane region" description="Helical" evidence="1">
    <location>
        <begin position="44"/>
        <end position="61"/>
    </location>
</feature>
<evidence type="ECO:0000313" key="3">
    <source>
        <dbReference type="Proteomes" id="UP000199513"/>
    </source>
</evidence>
<evidence type="ECO:0000256" key="1">
    <source>
        <dbReference type="SAM" id="Phobius"/>
    </source>
</evidence>
<feature type="transmembrane region" description="Helical" evidence="1">
    <location>
        <begin position="100"/>
        <end position="122"/>
    </location>
</feature>
<feature type="transmembrane region" description="Helical" evidence="1">
    <location>
        <begin position="207"/>
        <end position="227"/>
    </location>
</feature>
<dbReference type="Proteomes" id="UP000199513">
    <property type="component" value="Unassembled WGS sequence"/>
</dbReference>
<keyword evidence="1" id="KW-1133">Transmembrane helix</keyword>
<proteinExistence type="predicted"/>
<dbReference type="EMBL" id="FONY01000002">
    <property type="protein sequence ID" value="SFE51907.1"/>
    <property type="molecule type" value="Genomic_DNA"/>
</dbReference>
<keyword evidence="1" id="KW-0812">Transmembrane</keyword>
<feature type="transmembrane region" description="Helical" evidence="1">
    <location>
        <begin position="21"/>
        <end position="38"/>
    </location>
</feature>
<keyword evidence="1" id="KW-0472">Membrane</keyword>
<name>A0A1I2B7D5_9BACT</name>
<sequence>MRNFLWIRCKMAYRILLELGWWRSIFVIGLLVFGLSKFLALQNFHAVLAVNLLIIFPLHLTRNDKAFLAQTPLYSPVLFIAEYLLLSSLFLIYFLANQAFIHFFILLACIFFLSFLKISLRIRQMQSFSFALIPARIFEWRAGLRVSWLFLLLMYLLALVFYAHESVLILCWILLIAFFSTFYLQAEGRILLQLAQVSPHAFLFGKVKDYLVLSIIFLSPVFILFFINHIQFWLVGIILLMLSLLTPFFVVFQKYASWQVHISLQQNMILHLLFLVSFALPFLLPVSIFLLVRAYRRAIRNMSYFK</sequence>
<reference evidence="2 3" key="1">
    <citation type="submission" date="2016-10" db="EMBL/GenBank/DDBJ databases">
        <authorList>
            <person name="de Groot N.N."/>
        </authorList>
    </citation>
    <scope>NUCLEOTIDE SEQUENCE [LARGE SCALE GENOMIC DNA]</scope>
    <source>
        <strain>GEY</strain>
        <strain evidence="3">DSM 9560</strain>
    </source>
</reference>
<keyword evidence="3" id="KW-1185">Reference proteome</keyword>
<protein>
    <submittedName>
        <fullName evidence="2">Uncharacterized protein</fullName>
    </submittedName>
</protein>
<dbReference type="RefSeq" id="WP_143090755.1">
    <property type="nucleotide sequence ID" value="NZ_FONY01000002.1"/>
</dbReference>
<gene>
    <name evidence="2" type="ORF">SAMN04488541_1002159</name>
</gene>
<dbReference type="AlphaFoldDB" id="A0A1I2B7D5"/>
<feature type="transmembrane region" description="Helical" evidence="1">
    <location>
        <begin position="233"/>
        <end position="252"/>
    </location>
</feature>
<organism evidence="2 3">
    <name type="scientific">Thermoflexibacter ruber</name>
    <dbReference type="NCBI Taxonomy" id="1003"/>
    <lineage>
        <taxon>Bacteria</taxon>
        <taxon>Pseudomonadati</taxon>
        <taxon>Bacteroidota</taxon>
        <taxon>Cytophagia</taxon>
        <taxon>Cytophagales</taxon>
        <taxon>Thermoflexibacteraceae</taxon>
        <taxon>Thermoflexibacter</taxon>
    </lineage>
</organism>